<feature type="compositionally biased region" description="Low complexity" evidence="1">
    <location>
        <begin position="175"/>
        <end position="188"/>
    </location>
</feature>
<reference evidence="3" key="2">
    <citation type="submission" date="2015-01" db="EMBL/GenBank/DDBJ databases">
        <title>Evolutionary Origins and Diversification of the Mycorrhizal Mutualists.</title>
        <authorList>
            <consortium name="DOE Joint Genome Institute"/>
            <consortium name="Mycorrhizal Genomics Consortium"/>
            <person name="Kohler A."/>
            <person name="Kuo A."/>
            <person name="Nagy L.G."/>
            <person name="Floudas D."/>
            <person name="Copeland A."/>
            <person name="Barry K.W."/>
            <person name="Cichocki N."/>
            <person name="Veneault-Fourrey C."/>
            <person name="LaButti K."/>
            <person name="Lindquist E.A."/>
            <person name="Lipzen A."/>
            <person name="Lundell T."/>
            <person name="Morin E."/>
            <person name="Murat C."/>
            <person name="Riley R."/>
            <person name="Ohm R."/>
            <person name="Sun H."/>
            <person name="Tunlid A."/>
            <person name="Henrissat B."/>
            <person name="Grigoriev I.V."/>
            <person name="Hibbett D.S."/>
            <person name="Martin F."/>
        </authorList>
    </citation>
    <scope>NUCLEOTIDE SEQUENCE [LARGE SCALE GENOMIC DNA]</scope>
    <source>
        <strain evidence="3">441</strain>
    </source>
</reference>
<feature type="region of interest" description="Disordered" evidence="1">
    <location>
        <begin position="175"/>
        <end position="205"/>
    </location>
</feature>
<dbReference type="AlphaFoldDB" id="A0A0C9YMS4"/>
<evidence type="ECO:0000313" key="3">
    <source>
        <dbReference type="Proteomes" id="UP000054018"/>
    </source>
</evidence>
<protein>
    <submittedName>
        <fullName evidence="2">Unplaced genomic scaffold scaffold_215, whole genome shotgun sequence</fullName>
    </submittedName>
</protein>
<sequence length="264" mass="29026">MSTDLCPLLVLSNAINVLQLSNNMFATNSANICQMWSTTPIPTTPKVLASVMLVAPQYIGHFSWFLLKLPIINFAHSLQPAHTEHAFPLTWDDQANAVQFFVSNKTFMLSFADSASFWCFKYMVFCCDQVDTTCVHPFNSKMLLDAVIKFRILAQIPLGIGRGIGEGIVQEYYYGGDSGSPDGPKPSSVTSPDTDGSSPTVTYVNRDTSPICRRTPVPVQEGPCPVNTNIQPVADMLPTLSTVGDECYDHNSVVSHKKRKHDST</sequence>
<dbReference type="Proteomes" id="UP000054018">
    <property type="component" value="Unassembled WGS sequence"/>
</dbReference>
<reference evidence="2 3" key="1">
    <citation type="submission" date="2014-04" db="EMBL/GenBank/DDBJ databases">
        <authorList>
            <consortium name="DOE Joint Genome Institute"/>
            <person name="Kuo A."/>
            <person name="Kohler A."/>
            <person name="Costa M.D."/>
            <person name="Nagy L.G."/>
            <person name="Floudas D."/>
            <person name="Copeland A."/>
            <person name="Barry K.W."/>
            <person name="Cichocki N."/>
            <person name="Veneault-Fourrey C."/>
            <person name="LaButti K."/>
            <person name="Lindquist E.A."/>
            <person name="Lipzen A."/>
            <person name="Lundell T."/>
            <person name="Morin E."/>
            <person name="Murat C."/>
            <person name="Sun H."/>
            <person name="Tunlid A."/>
            <person name="Henrissat B."/>
            <person name="Grigoriev I.V."/>
            <person name="Hibbett D.S."/>
            <person name="Martin F."/>
            <person name="Nordberg H.P."/>
            <person name="Cantor M.N."/>
            <person name="Hua S.X."/>
        </authorList>
    </citation>
    <scope>NUCLEOTIDE SEQUENCE [LARGE SCALE GENOMIC DNA]</scope>
    <source>
        <strain evidence="2 3">441</strain>
    </source>
</reference>
<organism evidence="2 3">
    <name type="scientific">Pisolithus microcarpus 441</name>
    <dbReference type="NCBI Taxonomy" id="765257"/>
    <lineage>
        <taxon>Eukaryota</taxon>
        <taxon>Fungi</taxon>
        <taxon>Dikarya</taxon>
        <taxon>Basidiomycota</taxon>
        <taxon>Agaricomycotina</taxon>
        <taxon>Agaricomycetes</taxon>
        <taxon>Agaricomycetidae</taxon>
        <taxon>Boletales</taxon>
        <taxon>Sclerodermatineae</taxon>
        <taxon>Pisolithaceae</taxon>
        <taxon>Pisolithus</taxon>
    </lineage>
</organism>
<dbReference type="EMBL" id="KN833899">
    <property type="protein sequence ID" value="KIK15239.1"/>
    <property type="molecule type" value="Genomic_DNA"/>
</dbReference>
<accession>A0A0C9YMS4</accession>
<dbReference type="HOGENOM" id="CLU_069870_0_0_1"/>
<keyword evidence="3" id="KW-1185">Reference proteome</keyword>
<proteinExistence type="predicted"/>
<feature type="compositionally biased region" description="Polar residues" evidence="1">
    <location>
        <begin position="189"/>
        <end position="205"/>
    </location>
</feature>
<gene>
    <name evidence="2" type="ORF">PISMIDRAFT_25286</name>
</gene>
<evidence type="ECO:0000313" key="2">
    <source>
        <dbReference type="EMBL" id="KIK15239.1"/>
    </source>
</evidence>
<name>A0A0C9YMS4_9AGAM</name>
<dbReference type="OrthoDB" id="10281107at2759"/>
<evidence type="ECO:0000256" key="1">
    <source>
        <dbReference type="SAM" id="MobiDB-lite"/>
    </source>
</evidence>